<organism evidence="2 3">
    <name type="scientific">Saccharopolyspora terrae</name>
    <dbReference type="NCBI Taxonomy" id="2530384"/>
    <lineage>
        <taxon>Bacteria</taxon>
        <taxon>Bacillati</taxon>
        <taxon>Actinomycetota</taxon>
        <taxon>Actinomycetes</taxon>
        <taxon>Pseudonocardiales</taxon>
        <taxon>Pseudonocardiaceae</taxon>
        <taxon>Saccharopolyspora</taxon>
    </lineage>
</organism>
<evidence type="ECO:0000313" key="3">
    <source>
        <dbReference type="Proteomes" id="UP000295674"/>
    </source>
</evidence>
<dbReference type="Proteomes" id="UP000295674">
    <property type="component" value="Unassembled WGS sequence"/>
</dbReference>
<reference evidence="2 3" key="1">
    <citation type="submission" date="2019-03" db="EMBL/GenBank/DDBJ databases">
        <title>Draft genome sequences of novel Actinobacteria.</title>
        <authorList>
            <person name="Sahin N."/>
            <person name="Ay H."/>
            <person name="Saygin H."/>
        </authorList>
    </citation>
    <scope>NUCLEOTIDE SEQUENCE [LARGE SCALE GENOMIC DNA]</scope>
    <source>
        <strain evidence="2 3">16K309</strain>
    </source>
</reference>
<name>A0A4V2YBL9_9PSEU</name>
<dbReference type="AlphaFoldDB" id="A0A4V2YBL9"/>
<dbReference type="OrthoDB" id="4377352at2"/>
<evidence type="ECO:0000256" key="1">
    <source>
        <dbReference type="SAM" id="MobiDB-lite"/>
    </source>
</evidence>
<dbReference type="EMBL" id="SMKS01000008">
    <property type="protein sequence ID" value="TDD08156.1"/>
    <property type="molecule type" value="Genomic_DNA"/>
</dbReference>
<comment type="caution">
    <text evidence="2">The sequence shown here is derived from an EMBL/GenBank/DDBJ whole genome shotgun (WGS) entry which is preliminary data.</text>
</comment>
<protein>
    <submittedName>
        <fullName evidence="2">Uncharacterized protein</fullName>
    </submittedName>
</protein>
<feature type="region of interest" description="Disordered" evidence="1">
    <location>
        <begin position="1"/>
        <end position="22"/>
    </location>
</feature>
<sequence>MFERVQAHPPPRPGDDRERRPPVPVRVDLAAAFAVRPAESGSELPNGWDMQATVDGELVAWRRDTDGRWWGEVRIRLQRGVAPEAGGVRHLWWVPAHAVSPRSRG</sequence>
<gene>
    <name evidence="2" type="ORF">E1181_08260</name>
</gene>
<keyword evidence="3" id="KW-1185">Reference proteome</keyword>
<evidence type="ECO:0000313" key="2">
    <source>
        <dbReference type="EMBL" id="TDD08156.1"/>
    </source>
</evidence>
<accession>A0A4V2YBL9</accession>
<proteinExistence type="predicted"/>